<dbReference type="InterPro" id="IPR012677">
    <property type="entry name" value="Nucleotide-bd_a/b_plait_sf"/>
</dbReference>
<dbReference type="EMBL" id="JXXN02007707">
    <property type="protein sequence ID" value="THD19003.1"/>
    <property type="molecule type" value="Genomic_DNA"/>
</dbReference>
<dbReference type="AlphaFoldDB" id="A0A4E0QV86"/>
<dbReference type="PANTHER" id="PTHR13952">
    <property type="entry name" value="U1 SMALL NUCLEAR RIBONUCLEOPROTEIN 70 KD"/>
    <property type="match status" value="1"/>
</dbReference>
<keyword evidence="4" id="KW-0687">Ribonucleoprotein</keyword>
<dbReference type="Proteomes" id="UP000230066">
    <property type="component" value="Unassembled WGS sequence"/>
</dbReference>
<proteinExistence type="predicted"/>
<dbReference type="InterPro" id="IPR035979">
    <property type="entry name" value="RBD_domain_sf"/>
</dbReference>
<evidence type="ECO:0000313" key="4">
    <source>
        <dbReference type="EMBL" id="THD19003.1"/>
    </source>
</evidence>
<feature type="region of interest" description="Disordered" evidence="3">
    <location>
        <begin position="32"/>
        <end position="83"/>
    </location>
</feature>
<sequence length="196" mass="22171">MLFFKATVFLGRLPYASDCKVIRQALQQLSQNDSSNRFSGRPRRRSREDRYTSNQSRDSRRSRSPFAGSPASHGSETEDLNGSMSESVWPKIRLVRDMVTGFPRGYGFAYFRSADEADHVLRSWLYEVRSHTDKRNQNLGGLNIPGGEKVILEPAFSETLPGWKPRRLGGGLGGRKESGQLRFGGVARPFRRPFNT</sequence>
<comment type="caution">
    <text evidence="4">The sequence shown here is derived from an EMBL/GenBank/DDBJ whole genome shotgun (WGS) entry which is preliminary data.</text>
</comment>
<dbReference type="SUPFAM" id="SSF54928">
    <property type="entry name" value="RNA-binding domain, RBD"/>
    <property type="match status" value="1"/>
</dbReference>
<keyword evidence="2" id="KW-0539">Nucleus</keyword>
<evidence type="ECO:0000256" key="3">
    <source>
        <dbReference type="SAM" id="MobiDB-lite"/>
    </source>
</evidence>
<evidence type="ECO:0000313" key="5">
    <source>
        <dbReference type="Proteomes" id="UP000230066"/>
    </source>
</evidence>
<keyword evidence="5" id="KW-1185">Reference proteome</keyword>
<reference evidence="4" key="1">
    <citation type="submission" date="2019-03" db="EMBL/GenBank/DDBJ databases">
        <title>Improved annotation for the trematode Fasciola hepatica.</title>
        <authorList>
            <person name="Choi Y.-J."/>
            <person name="Martin J."/>
            <person name="Mitreva M."/>
        </authorList>
    </citation>
    <scope>NUCLEOTIDE SEQUENCE [LARGE SCALE GENOMIC DNA]</scope>
</reference>
<gene>
    <name evidence="4" type="ORF">D915_010209</name>
</gene>
<evidence type="ECO:0000256" key="2">
    <source>
        <dbReference type="ARBA" id="ARBA00023242"/>
    </source>
</evidence>
<comment type="subcellular location">
    <subcellularLocation>
        <location evidence="1">Nucleus</location>
    </subcellularLocation>
</comment>
<organism evidence="4 5">
    <name type="scientific">Fasciola hepatica</name>
    <name type="common">Liver fluke</name>
    <dbReference type="NCBI Taxonomy" id="6192"/>
    <lineage>
        <taxon>Eukaryota</taxon>
        <taxon>Metazoa</taxon>
        <taxon>Spiralia</taxon>
        <taxon>Lophotrochozoa</taxon>
        <taxon>Platyhelminthes</taxon>
        <taxon>Trematoda</taxon>
        <taxon>Digenea</taxon>
        <taxon>Plagiorchiida</taxon>
        <taxon>Echinostomata</taxon>
        <taxon>Echinostomatoidea</taxon>
        <taxon>Fasciolidae</taxon>
        <taxon>Fasciola</taxon>
    </lineage>
</organism>
<protein>
    <submittedName>
        <fullName evidence="4">U11/U12 small nuclear ribonucleoprotein 35 kDa protein</fullName>
    </submittedName>
</protein>
<dbReference type="InterPro" id="IPR051183">
    <property type="entry name" value="U1_U11-U12_snRNP_70-35kDa"/>
</dbReference>
<dbReference type="PANTHER" id="PTHR13952:SF6">
    <property type="entry name" value="U11_U12 SMALL NUCLEAR RIBONUCLEOPROTEIN 35 KDA PROTEIN"/>
    <property type="match status" value="1"/>
</dbReference>
<evidence type="ECO:0000256" key="1">
    <source>
        <dbReference type="ARBA" id="ARBA00004123"/>
    </source>
</evidence>
<dbReference type="GO" id="GO:0071011">
    <property type="term" value="C:precatalytic spliceosome"/>
    <property type="evidence" value="ECO:0007669"/>
    <property type="project" value="TreeGrafter"/>
</dbReference>
<feature type="compositionally biased region" description="Basic and acidic residues" evidence="3">
    <location>
        <begin position="46"/>
        <end position="61"/>
    </location>
</feature>
<accession>A0A4E0QV86</accession>
<dbReference type="GO" id="GO:0003729">
    <property type="term" value="F:mRNA binding"/>
    <property type="evidence" value="ECO:0007669"/>
    <property type="project" value="TreeGrafter"/>
</dbReference>
<dbReference type="GO" id="GO:0017069">
    <property type="term" value="F:snRNA binding"/>
    <property type="evidence" value="ECO:0007669"/>
    <property type="project" value="TreeGrafter"/>
</dbReference>
<dbReference type="Gene3D" id="3.30.70.330">
    <property type="match status" value="1"/>
</dbReference>
<dbReference type="GO" id="GO:0000398">
    <property type="term" value="P:mRNA splicing, via spliceosome"/>
    <property type="evidence" value="ECO:0007669"/>
    <property type="project" value="TreeGrafter"/>
</dbReference>
<name>A0A4E0QV86_FASHE</name>